<dbReference type="InterPro" id="IPR036237">
    <property type="entry name" value="Xyl_isomerase-like_sf"/>
</dbReference>
<keyword evidence="1" id="KW-0119">Carbohydrate metabolism</keyword>
<sequence>MTASPSADLLSPAERVGVSTITFRHRSLAEALRLIAEAGASRIDLGAIPAVTDHVPVPFTGDPVAVAAQVSAAGLAADAVNADPGDLNDPDLDEDAFAAVIDGLAALAAACGGALIVPAGRADWEPFSSPEEDLALIVRRLRLAAEVCSHHGTRLLVEVLHHRRYIHTTAAADALLAQLGPEEIGLLLDVSHVVASGEDPAAWAARQASRIERVHLRDAVPGDLNLAIGAGQVDFPAVIQVLERHVPGVRYVLELETRDVQEEDREADLARSLALIRALLPR</sequence>
<protein>
    <submittedName>
        <fullName evidence="3">Sugar phosphate isomerase/epimerase family protein</fullName>
    </submittedName>
</protein>
<dbReference type="SUPFAM" id="SSF51658">
    <property type="entry name" value="Xylose isomerase-like"/>
    <property type="match status" value="1"/>
</dbReference>
<dbReference type="InterPro" id="IPR013022">
    <property type="entry name" value="Xyl_isomerase-like_TIM-brl"/>
</dbReference>
<dbReference type="Proteomes" id="UP001589793">
    <property type="component" value="Unassembled WGS sequence"/>
</dbReference>
<organism evidence="3 4">
    <name type="scientific">Brachybacterium hainanense</name>
    <dbReference type="NCBI Taxonomy" id="1541174"/>
    <lineage>
        <taxon>Bacteria</taxon>
        <taxon>Bacillati</taxon>
        <taxon>Actinomycetota</taxon>
        <taxon>Actinomycetes</taxon>
        <taxon>Micrococcales</taxon>
        <taxon>Dermabacteraceae</taxon>
        <taxon>Brachybacterium</taxon>
    </lineage>
</organism>
<evidence type="ECO:0000313" key="4">
    <source>
        <dbReference type="Proteomes" id="UP001589793"/>
    </source>
</evidence>
<gene>
    <name evidence="3" type="ORF">ACFFF6_02105</name>
</gene>
<evidence type="ECO:0000259" key="2">
    <source>
        <dbReference type="Pfam" id="PF01261"/>
    </source>
</evidence>
<dbReference type="RefSeq" id="WP_376977771.1">
    <property type="nucleotide sequence ID" value="NZ_JBHLSV010000002.1"/>
</dbReference>
<reference evidence="3 4" key="1">
    <citation type="submission" date="2024-09" db="EMBL/GenBank/DDBJ databases">
        <authorList>
            <person name="Sun Q."/>
            <person name="Mori K."/>
        </authorList>
    </citation>
    <scope>NUCLEOTIDE SEQUENCE [LARGE SCALE GENOMIC DNA]</scope>
    <source>
        <strain evidence="3 4">CICC 10874</strain>
    </source>
</reference>
<dbReference type="Gene3D" id="3.20.20.150">
    <property type="entry name" value="Divalent-metal-dependent TIM barrel enzymes"/>
    <property type="match status" value="1"/>
</dbReference>
<comment type="caution">
    <text evidence="3">The sequence shown here is derived from an EMBL/GenBank/DDBJ whole genome shotgun (WGS) entry which is preliminary data.</text>
</comment>
<evidence type="ECO:0000256" key="1">
    <source>
        <dbReference type="ARBA" id="ARBA00023277"/>
    </source>
</evidence>
<feature type="domain" description="Xylose isomerase-like TIM barrel" evidence="2">
    <location>
        <begin position="33"/>
        <end position="278"/>
    </location>
</feature>
<dbReference type="EMBL" id="JBHLSV010000002">
    <property type="protein sequence ID" value="MFC0672744.1"/>
    <property type="molecule type" value="Genomic_DNA"/>
</dbReference>
<evidence type="ECO:0000313" key="3">
    <source>
        <dbReference type="EMBL" id="MFC0672744.1"/>
    </source>
</evidence>
<keyword evidence="3" id="KW-0413">Isomerase</keyword>
<accession>A0ABV6R846</accession>
<dbReference type="InterPro" id="IPR050312">
    <property type="entry name" value="IolE/XylAMocC-like"/>
</dbReference>
<dbReference type="PANTHER" id="PTHR12110">
    <property type="entry name" value="HYDROXYPYRUVATE ISOMERASE"/>
    <property type="match status" value="1"/>
</dbReference>
<dbReference type="Pfam" id="PF01261">
    <property type="entry name" value="AP_endonuc_2"/>
    <property type="match status" value="1"/>
</dbReference>
<proteinExistence type="predicted"/>
<keyword evidence="4" id="KW-1185">Reference proteome</keyword>
<dbReference type="PANTHER" id="PTHR12110:SF41">
    <property type="entry name" value="INOSOSE DEHYDRATASE"/>
    <property type="match status" value="1"/>
</dbReference>
<dbReference type="GO" id="GO:0016853">
    <property type="term" value="F:isomerase activity"/>
    <property type="evidence" value="ECO:0007669"/>
    <property type="project" value="UniProtKB-KW"/>
</dbReference>
<name>A0ABV6R846_9MICO</name>